<keyword evidence="4 7" id="KW-0812">Transmembrane</keyword>
<comment type="similarity">
    <text evidence="7">Belongs to the binding-protein-dependent transport system permease family.</text>
</comment>
<organism evidence="9 10">
    <name type="scientific">Microbacterium pumilum</name>
    <dbReference type="NCBI Taxonomy" id="344165"/>
    <lineage>
        <taxon>Bacteria</taxon>
        <taxon>Bacillati</taxon>
        <taxon>Actinomycetota</taxon>
        <taxon>Actinomycetes</taxon>
        <taxon>Micrococcales</taxon>
        <taxon>Microbacteriaceae</taxon>
        <taxon>Microbacterium</taxon>
    </lineage>
</organism>
<feature type="transmembrane region" description="Helical" evidence="7">
    <location>
        <begin position="127"/>
        <end position="146"/>
    </location>
</feature>
<dbReference type="EMBL" id="BAAAOH010000001">
    <property type="protein sequence ID" value="GAA1996889.1"/>
    <property type="molecule type" value="Genomic_DNA"/>
</dbReference>
<evidence type="ECO:0000256" key="3">
    <source>
        <dbReference type="ARBA" id="ARBA00022475"/>
    </source>
</evidence>
<comment type="subcellular location">
    <subcellularLocation>
        <location evidence="1 7">Cell membrane</location>
        <topology evidence="1 7">Multi-pass membrane protein</topology>
    </subcellularLocation>
</comment>
<feature type="transmembrane region" description="Helical" evidence="7">
    <location>
        <begin position="215"/>
        <end position="238"/>
    </location>
</feature>
<dbReference type="InterPro" id="IPR000515">
    <property type="entry name" value="MetI-like"/>
</dbReference>
<evidence type="ECO:0000313" key="10">
    <source>
        <dbReference type="Proteomes" id="UP001500326"/>
    </source>
</evidence>
<feature type="domain" description="ABC transmembrane type-1" evidence="8">
    <location>
        <begin position="58"/>
        <end position="238"/>
    </location>
</feature>
<feature type="transmembrane region" description="Helical" evidence="7">
    <location>
        <begin position="103"/>
        <end position="121"/>
    </location>
</feature>
<keyword evidence="10" id="KW-1185">Reference proteome</keyword>
<evidence type="ECO:0000256" key="4">
    <source>
        <dbReference type="ARBA" id="ARBA00022692"/>
    </source>
</evidence>
<name>A0ABN2T213_9MICO</name>
<dbReference type="SUPFAM" id="SSF161098">
    <property type="entry name" value="MetI-like"/>
    <property type="match status" value="1"/>
</dbReference>
<dbReference type="PROSITE" id="PS50928">
    <property type="entry name" value="ABC_TM1"/>
    <property type="match status" value="1"/>
</dbReference>
<dbReference type="Pfam" id="PF00528">
    <property type="entry name" value="BPD_transp_1"/>
    <property type="match status" value="1"/>
</dbReference>
<evidence type="ECO:0000256" key="1">
    <source>
        <dbReference type="ARBA" id="ARBA00004651"/>
    </source>
</evidence>
<reference evidence="9 10" key="1">
    <citation type="journal article" date="2019" name="Int. J. Syst. Evol. Microbiol.">
        <title>The Global Catalogue of Microorganisms (GCM) 10K type strain sequencing project: providing services to taxonomists for standard genome sequencing and annotation.</title>
        <authorList>
            <consortium name="The Broad Institute Genomics Platform"/>
            <consortium name="The Broad Institute Genome Sequencing Center for Infectious Disease"/>
            <person name="Wu L."/>
            <person name="Ma J."/>
        </authorList>
    </citation>
    <scope>NUCLEOTIDE SEQUENCE [LARGE SCALE GENOMIC DNA]</scope>
    <source>
        <strain evidence="9 10">JCM 14902</strain>
    </source>
</reference>
<evidence type="ECO:0000256" key="7">
    <source>
        <dbReference type="RuleBase" id="RU363032"/>
    </source>
</evidence>
<evidence type="ECO:0000313" key="9">
    <source>
        <dbReference type="EMBL" id="GAA1996889.1"/>
    </source>
</evidence>
<keyword evidence="5 7" id="KW-1133">Transmembrane helix</keyword>
<keyword evidence="6 7" id="KW-0472">Membrane</keyword>
<evidence type="ECO:0000259" key="8">
    <source>
        <dbReference type="PROSITE" id="PS50928"/>
    </source>
</evidence>
<dbReference type="PANTHER" id="PTHR30151">
    <property type="entry name" value="ALKANE SULFONATE ABC TRANSPORTER-RELATED, MEMBRANE SUBUNIT"/>
    <property type="match status" value="1"/>
</dbReference>
<evidence type="ECO:0000256" key="6">
    <source>
        <dbReference type="ARBA" id="ARBA00023136"/>
    </source>
</evidence>
<evidence type="ECO:0000256" key="2">
    <source>
        <dbReference type="ARBA" id="ARBA00022448"/>
    </source>
</evidence>
<dbReference type="PANTHER" id="PTHR30151:SF20">
    <property type="entry name" value="ABC TRANSPORTER PERMEASE PROTEIN HI_0355-RELATED"/>
    <property type="match status" value="1"/>
</dbReference>
<accession>A0ABN2T213</accession>
<gene>
    <name evidence="9" type="ORF">GCM10009777_37370</name>
</gene>
<proteinExistence type="inferred from homology"/>
<keyword evidence="3" id="KW-1003">Cell membrane</keyword>
<dbReference type="Gene3D" id="1.10.3720.10">
    <property type="entry name" value="MetI-like"/>
    <property type="match status" value="1"/>
</dbReference>
<evidence type="ECO:0000256" key="5">
    <source>
        <dbReference type="ARBA" id="ARBA00022989"/>
    </source>
</evidence>
<dbReference type="Proteomes" id="UP001500326">
    <property type="component" value="Unassembled WGS sequence"/>
</dbReference>
<feature type="transmembrane region" description="Helical" evidence="7">
    <location>
        <begin position="54"/>
        <end position="83"/>
    </location>
</feature>
<dbReference type="RefSeq" id="WP_344065930.1">
    <property type="nucleotide sequence ID" value="NZ_BAAAOH010000001.1"/>
</dbReference>
<keyword evidence="2 7" id="KW-0813">Transport</keyword>
<protein>
    <submittedName>
        <fullName evidence="9">ABC transporter permease</fullName>
    </submittedName>
</protein>
<comment type="caution">
    <text evidence="9">The sequence shown here is derived from an EMBL/GenBank/DDBJ whole genome shotgun (WGS) entry which is preliminary data.</text>
</comment>
<dbReference type="InterPro" id="IPR035906">
    <property type="entry name" value="MetI-like_sf"/>
</dbReference>
<dbReference type="CDD" id="cd06261">
    <property type="entry name" value="TM_PBP2"/>
    <property type="match status" value="1"/>
</dbReference>
<sequence>MSRVWLVISQVLFVVAILVGWELAASTGVLNSFLVGQPSKIAQQLGLWIADGSIWFNTGATVFTTFLGYVAALVVGVIIGSFIGSSAMMEKIAAPFLSFWQGFPRLVFYPFFAVMLGYSIASRAVHVAFVIVFVIIVATATGVASADRDVRQHARILGASPTRIFVDVDLPSATAWIAASARVTFGLAIQAAIVAEFTGAQNGLGYLMVLGQNSFNVNVIWAATSIAVFVAFAIDMLIVRSQRYFDRWAVRADSA</sequence>